<keyword evidence="4" id="KW-0548">Nucleotidyltransferase</keyword>
<evidence type="ECO:0000256" key="4">
    <source>
        <dbReference type="ARBA" id="ARBA00022695"/>
    </source>
</evidence>
<dbReference type="InterPro" id="IPR015199">
    <property type="entry name" value="DNA_pol_III_delta_C"/>
</dbReference>
<dbReference type="Proteomes" id="UP000218628">
    <property type="component" value="Chromosome"/>
</dbReference>
<dbReference type="Gene3D" id="3.40.50.300">
    <property type="entry name" value="P-loop containing nucleotide triphosphate hydrolases"/>
    <property type="match status" value="1"/>
</dbReference>
<protein>
    <recommendedName>
        <fullName evidence="2">DNA polymerase III subunit delta'</fullName>
        <ecNumber evidence="1">2.7.7.7</ecNumber>
    </recommendedName>
</protein>
<dbReference type="RefSeq" id="WP_070599273.1">
    <property type="nucleotide sequence ID" value="NZ_CAJZGU010000044.1"/>
</dbReference>
<comment type="catalytic activity">
    <reaction evidence="7">
        <text>DNA(n) + a 2'-deoxyribonucleoside 5'-triphosphate = DNA(n+1) + diphosphate</text>
        <dbReference type="Rhea" id="RHEA:22508"/>
        <dbReference type="Rhea" id="RHEA-COMP:17339"/>
        <dbReference type="Rhea" id="RHEA-COMP:17340"/>
        <dbReference type="ChEBI" id="CHEBI:33019"/>
        <dbReference type="ChEBI" id="CHEBI:61560"/>
        <dbReference type="ChEBI" id="CHEBI:173112"/>
        <dbReference type="EC" id="2.7.7.7"/>
    </reaction>
</comment>
<dbReference type="Pfam" id="PF09115">
    <property type="entry name" value="DNApol3-delta_C"/>
    <property type="match status" value="1"/>
</dbReference>
<keyword evidence="6" id="KW-0239">DNA-directed DNA polymerase</keyword>
<dbReference type="InterPro" id="IPR050238">
    <property type="entry name" value="DNA_Rep/Repair_Clamp_Loader"/>
</dbReference>
<dbReference type="GO" id="GO:0003887">
    <property type="term" value="F:DNA-directed DNA polymerase activity"/>
    <property type="evidence" value="ECO:0007669"/>
    <property type="project" value="UniProtKB-KW"/>
</dbReference>
<keyword evidence="3" id="KW-0808">Transferase</keyword>
<accession>A0A291DEK2</accession>
<dbReference type="GO" id="GO:0006261">
    <property type="term" value="P:DNA-templated DNA replication"/>
    <property type="evidence" value="ECO:0007669"/>
    <property type="project" value="TreeGrafter"/>
</dbReference>
<evidence type="ECO:0000313" key="9">
    <source>
        <dbReference type="EMBL" id="ATF62926.1"/>
    </source>
</evidence>
<dbReference type="SUPFAM" id="SSF52540">
    <property type="entry name" value="P-loop containing nucleoside triphosphate hydrolases"/>
    <property type="match status" value="1"/>
</dbReference>
<dbReference type="InterPro" id="IPR027417">
    <property type="entry name" value="P-loop_NTPase"/>
</dbReference>
<dbReference type="PANTHER" id="PTHR11669:SF8">
    <property type="entry name" value="DNA POLYMERASE III SUBUNIT DELTA"/>
    <property type="match status" value="1"/>
</dbReference>
<evidence type="ECO:0000259" key="8">
    <source>
        <dbReference type="Pfam" id="PF09115"/>
    </source>
</evidence>
<organism evidence="9 10">
    <name type="scientific">Rothia mucilaginosa</name>
    <dbReference type="NCBI Taxonomy" id="43675"/>
    <lineage>
        <taxon>Bacteria</taxon>
        <taxon>Bacillati</taxon>
        <taxon>Actinomycetota</taxon>
        <taxon>Actinomycetes</taxon>
        <taxon>Micrococcales</taxon>
        <taxon>Micrococcaceae</taxon>
        <taxon>Rothia</taxon>
    </lineage>
</organism>
<evidence type="ECO:0000256" key="5">
    <source>
        <dbReference type="ARBA" id="ARBA00022705"/>
    </source>
</evidence>
<dbReference type="EMBL" id="CP023510">
    <property type="protein sequence ID" value="ATF62926.1"/>
    <property type="molecule type" value="Genomic_DNA"/>
</dbReference>
<name>A0A291DEK2_9MICC</name>
<sequence length="380" mass="42246">MSLWDTLLIPADKLQQLRTDAAAARPTHAWLFTGAIGAPHREAAKIFAAALLCEQPDPQNRGCGQCKGCVTVMNGSHADFTHFSTEATHISIDEARELVMKAQDRPTVGRWRVILVEDTERMPERTSNVLLKAIEEPPPHTIWLLTAPSPTDVLVTIRSRCRPVQLPVPTDAQVHEYLLAHGVADPLAQRAARLALGDAQEGYRLATDEQAMARRELITSLILNVRSISSAFNAAEKLTDLADQDAQAVAALKDEQERQELLALLGIREGERVSPSLRAQVRRLEEQQKRRAKRVSSDTLLRSVAQVQTVLRDALTVALSAQAPLVNEHLRELLEAFCTRRSAQQLLEDVQAVELTLRRLRTNANARLALEALMSRFVYQ</sequence>
<evidence type="ECO:0000256" key="7">
    <source>
        <dbReference type="ARBA" id="ARBA00049244"/>
    </source>
</evidence>
<feature type="domain" description="DNA polymerase III delta subunit C-terminal" evidence="8">
    <location>
        <begin position="307"/>
        <end position="377"/>
    </location>
</feature>
<keyword evidence="5" id="KW-0235">DNA replication</keyword>
<dbReference type="GO" id="GO:0009360">
    <property type="term" value="C:DNA polymerase III complex"/>
    <property type="evidence" value="ECO:0007669"/>
    <property type="project" value="InterPro"/>
</dbReference>
<evidence type="ECO:0000313" key="10">
    <source>
        <dbReference type="Proteomes" id="UP000218628"/>
    </source>
</evidence>
<evidence type="ECO:0000256" key="2">
    <source>
        <dbReference type="ARBA" id="ARBA00014363"/>
    </source>
</evidence>
<dbReference type="PANTHER" id="PTHR11669">
    <property type="entry name" value="REPLICATION FACTOR C / DNA POLYMERASE III GAMMA-TAU SUBUNIT"/>
    <property type="match status" value="1"/>
</dbReference>
<dbReference type="Pfam" id="PF13177">
    <property type="entry name" value="DNA_pol3_delta2"/>
    <property type="match status" value="1"/>
</dbReference>
<proteinExistence type="predicted"/>
<dbReference type="NCBIfam" id="NF005926">
    <property type="entry name" value="PRK07940.1"/>
    <property type="match status" value="1"/>
</dbReference>
<dbReference type="EC" id="2.7.7.7" evidence="1"/>
<reference evidence="10" key="1">
    <citation type="submission" date="2017-09" db="EMBL/GenBank/DDBJ databases">
        <title>FDA dAtabase for Regulatory Grade micrObial Sequences (FDA-ARGOS): Supporting development and validation of Infectious Disease Dx tests.</title>
        <authorList>
            <person name="Minogue T."/>
            <person name="Wolcott M."/>
            <person name="Wasieloski L."/>
            <person name="Aguilar W."/>
            <person name="Moore D."/>
            <person name="Tallon L."/>
            <person name="Sadzewicz L."/>
            <person name="Ott S."/>
            <person name="Zhao X."/>
            <person name="Nagaraj S."/>
            <person name="Vavikolanu K."/>
            <person name="Aluvathingal J."/>
            <person name="Nadendla S."/>
            <person name="Sichtig H."/>
        </authorList>
    </citation>
    <scope>NUCLEOTIDE SEQUENCE [LARGE SCALE GENOMIC DNA]</scope>
    <source>
        <strain evidence="10">FDAARGOS_369</strain>
    </source>
</reference>
<dbReference type="AlphaFoldDB" id="A0A291DEK2"/>
<evidence type="ECO:0000256" key="1">
    <source>
        <dbReference type="ARBA" id="ARBA00012417"/>
    </source>
</evidence>
<evidence type="ECO:0000256" key="3">
    <source>
        <dbReference type="ARBA" id="ARBA00022679"/>
    </source>
</evidence>
<gene>
    <name evidence="9" type="ORF">CO690_04215</name>
</gene>
<evidence type="ECO:0000256" key="6">
    <source>
        <dbReference type="ARBA" id="ARBA00022932"/>
    </source>
</evidence>
<dbReference type="GO" id="GO:0003677">
    <property type="term" value="F:DNA binding"/>
    <property type="evidence" value="ECO:0007669"/>
    <property type="project" value="InterPro"/>
</dbReference>